<protein>
    <submittedName>
        <fullName evidence="5">LuxR family transcriptional regulator</fullName>
    </submittedName>
</protein>
<dbReference type="SUPFAM" id="SSF52540">
    <property type="entry name" value="P-loop containing nucleoside triphosphate hydrolases"/>
    <property type="match status" value="1"/>
</dbReference>
<dbReference type="Proteomes" id="UP000305095">
    <property type="component" value="Unassembled WGS sequence"/>
</dbReference>
<evidence type="ECO:0000259" key="4">
    <source>
        <dbReference type="PROSITE" id="PS50043"/>
    </source>
</evidence>
<dbReference type="GO" id="GO:0005524">
    <property type="term" value="F:ATP binding"/>
    <property type="evidence" value="ECO:0007669"/>
    <property type="project" value="UniProtKB-KW"/>
</dbReference>
<dbReference type="GO" id="GO:0005737">
    <property type="term" value="C:cytoplasm"/>
    <property type="evidence" value="ECO:0007669"/>
    <property type="project" value="TreeGrafter"/>
</dbReference>
<evidence type="ECO:0000256" key="3">
    <source>
        <dbReference type="SAM" id="MobiDB-lite"/>
    </source>
</evidence>
<keyword evidence="1" id="KW-0547">Nucleotide-binding</keyword>
<dbReference type="Gene3D" id="1.10.10.10">
    <property type="entry name" value="Winged helix-like DNA-binding domain superfamily/Winged helix DNA-binding domain"/>
    <property type="match status" value="1"/>
</dbReference>
<dbReference type="PROSITE" id="PS50043">
    <property type="entry name" value="HTH_LUXR_2"/>
    <property type="match status" value="1"/>
</dbReference>
<dbReference type="InterPro" id="IPR016032">
    <property type="entry name" value="Sig_transdc_resp-reg_C-effctor"/>
</dbReference>
<organism evidence="5 6">
    <name type="scientific">Bradyrhizobium elkanii</name>
    <dbReference type="NCBI Taxonomy" id="29448"/>
    <lineage>
        <taxon>Bacteria</taxon>
        <taxon>Pseudomonadati</taxon>
        <taxon>Pseudomonadota</taxon>
        <taxon>Alphaproteobacteria</taxon>
        <taxon>Hyphomicrobiales</taxon>
        <taxon>Nitrobacteraceae</taxon>
        <taxon>Bradyrhizobium</taxon>
    </lineage>
</organism>
<dbReference type="AlphaFoldDB" id="A0A4U6S3W1"/>
<dbReference type="SMART" id="SM00421">
    <property type="entry name" value="HTH_LUXR"/>
    <property type="match status" value="1"/>
</dbReference>
<gene>
    <name evidence="5" type="ORF">FDV58_09770</name>
</gene>
<dbReference type="Gene3D" id="3.40.50.300">
    <property type="entry name" value="P-loop containing nucleotide triphosphate hydrolases"/>
    <property type="match status" value="1"/>
</dbReference>
<comment type="caution">
    <text evidence="5">The sequence shown here is derived from an EMBL/GenBank/DDBJ whole genome shotgun (WGS) entry which is preliminary data.</text>
</comment>
<reference evidence="5 6" key="1">
    <citation type="submission" date="2019-05" db="EMBL/GenBank/DDBJ databases">
        <title>Draft Genome of Bradyrhizobium elkanii strain SEMIA 938, Used in Commercial Inoculants for Lupinus spp. in Brazil.</title>
        <authorList>
            <person name="Hungria M."/>
            <person name="Delamuta J.R.M."/>
            <person name="Ribeiro R.A."/>
            <person name="Nogueira M.A."/>
        </authorList>
    </citation>
    <scope>NUCLEOTIDE SEQUENCE [LARGE SCALE GENOMIC DNA]</scope>
    <source>
        <strain evidence="5 6">Semia 938</strain>
    </source>
</reference>
<dbReference type="PROSITE" id="PS00622">
    <property type="entry name" value="HTH_LUXR_1"/>
    <property type="match status" value="1"/>
</dbReference>
<dbReference type="PANTHER" id="PTHR16305:SF35">
    <property type="entry name" value="TRANSCRIPTIONAL ACTIVATOR DOMAIN"/>
    <property type="match status" value="1"/>
</dbReference>
<dbReference type="Pfam" id="PF00196">
    <property type="entry name" value="GerE"/>
    <property type="match status" value="1"/>
</dbReference>
<evidence type="ECO:0000256" key="1">
    <source>
        <dbReference type="ARBA" id="ARBA00022741"/>
    </source>
</evidence>
<dbReference type="InterPro" id="IPR011990">
    <property type="entry name" value="TPR-like_helical_dom_sf"/>
</dbReference>
<dbReference type="PANTHER" id="PTHR16305">
    <property type="entry name" value="TESTICULAR SOLUBLE ADENYLYL CYCLASE"/>
    <property type="match status" value="1"/>
</dbReference>
<keyword evidence="2" id="KW-0067">ATP-binding</keyword>
<dbReference type="InterPro" id="IPR000792">
    <property type="entry name" value="Tscrpt_reg_LuxR_C"/>
</dbReference>
<accession>A0A4U6S3W1</accession>
<name>A0A4U6S3W1_BRAEL</name>
<sequence length="934" mass="101343">MAKRLKKTASPQRNQRARAPLTTGPSLLGRETEIALIEQLLDRIDHGGTTLFISGAPGIGKSALLEEARNRARERGIVVLGMTGVLAEVRLAFAGLQQALRPLMKQAKSLPPRQQSALLSAFGLGEDAAESPDVWLVALATLTLLTEGASHKPILLVVDDAQWLDEATREVLSFVSRRLSSDSIVLLLALREGFSLPFDAADTLRHVIPPLGDADAVRLLDIQASGLSGNLRTRFLREAAGNPLALVELPRSLRMEDDGEAPWLPLTERLERTFSSRLSGLPDVTQTLLKIAAENDATFLHEILLAGEVLLTQAIGVDALAPAVSAQLIDLDAMQVRFRHPLVRSAIHQAADVAMRQKVHSALAAIIEDQDRRLWHRAAATVGHDDDLAAELDLMANRAQRRGANTMAIEVLQIAAKLSSTTKARRERFLQAAEIATDLGRPGLLEHLLRGAEVEPSDKLGIARVGWCREMSQPLMVVDIGKISTLVNLADQARVAGAKELASNLLWRAAQRCWWSNASSELRASVLTAARSLELSELDPRGIAISAYSEPLRRSSEVYAGLKALSQKGGHNPHVARILGSTANVIGAFDLGVSFLAEATAGLRKQARIGNLARALFAQAWAEMEVGDWIGARREAEEAARFAEETGSTVWTAAATIVKAQLAGMQGRLEQAEAYATEAERLVLATGASFLLAMLQLGRGITAIGAGRHLEAFEHLRRLFSPADPAFNSGLQFFALADFVEAAVYSDHSVDARRFIDEVERISAPDPVPWVATMLCYGKALIATNEEAEQYFLKGLGPAAKNWPFLRGRLLLGYGAWLRRQRRSADARAPLRQARDVFDALGASPWSDRAREELRAAGEASLRRTAQVWESLTPQELHIAQLAAQGHSNKIIGARLYLSHRTVGYHLQRVFSKIGITSRSGLSSVLAAAGNTAQ</sequence>
<feature type="domain" description="HTH luxR-type" evidence="4">
    <location>
        <begin position="865"/>
        <end position="930"/>
    </location>
</feature>
<dbReference type="InterPro" id="IPR036388">
    <property type="entry name" value="WH-like_DNA-bd_sf"/>
</dbReference>
<proteinExistence type="predicted"/>
<dbReference type="GO" id="GO:0004016">
    <property type="term" value="F:adenylate cyclase activity"/>
    <property type="evidence" value="ECO:0007669"/>
    <property type="project" value="TreeGrafter"/>
</dbReference>
<feature type="region of interest" description="Disordered" evidence="3">
    <location>
        <begin position="1"/>
        <end position="25"/>
    </location>
</feature>
<dbReference type="GO" id="GO:0006355">
    <property type="term" value="P:regulation of DNA-templated transcription"/>
    <property type="evidence" value="ECO:0007669"/>
    <property type="project" value="InterPro"/>
</dbReference>
<dbReference type="CDD" id="cd06170">
    <property type="entry name" value="LuxR_C_like"/>
    <property type="match status" value="1"/>
</dbReference>
<dbReference type="SUPFAM" id="SSF48452">
    <property type="entry name" value="TPR-like"/>
    <property type="match status" value="1"/>
</dbReference>
<dbReference type="InterPro" id="IPR041664">
    <property type="entry name" value="AAA_16"/>
</dbReference>
<evidence type="ECO:0000256" key="2">
    <source>
        <dbReference type="ARBA" id="ARBA00022840"/>
    </source>
</evidence>
<dbReference type="EMBL" id="SZZP01000005">
    <property type="protein sequence ID" value="TKV81930.1"/>
    <property type="molecule type" value="Genomic_DNA"/>
</dbReference>
<dbReference type="GO" id="GO:0003677">
    <property type="term" value="F:DNA binding"/>
    <property type="evidence" value="ECO:0007669"/>
    <property type="project" value="InterPro"/>
</dbReference>
<dbReference type="PRINTS" id="PR00038">
    <property type="entry name" value="HTHLUXR"/>
</dbReference>
<dbReference type="InterPro" id="IPR027417">
    <property type="entry name" value="P-loop_NTPase"/>
</dbReference>
<dbReference type="Pfam" id="PF13191">
    <property type="entry name" value="AAA_16"/>
    <property type="match status" value="1"/>
</dbReference>
<dbReference type="Gene3D" id="1.25.40.10">
    <property type="entry name" value="Tetratricopeptide repeat domain"/>
    <property type="match status" value="1"/>
</dbReference>
<dbReference type="SUPFAM" id="SSF46894">
    <property type="entry name" value="C-terminal effector domain of the bipartite response regulators"/>
    <property type="match status" value="1"/>
</dbReference>
<evidence type="ECO:0000313" key="5">
    <source>
        <dbReference type="EMBL" id="TKV81930.1"/>
    </source>
</evidence>
<evidence type="ECO:0000313" key="6">
    <source>
        <dbReference type="Proteomes" id="UP000305095"/>
    </source>
</evidence>